<evidence type="ECO:0000256" key="1">
    <source>
        <dbReference type="SAM" id="MobiDB-lite"/>
    </source>
</evidence>
<keyword evidence="4" id="KW-1185">Reference proteome</keyword>
<sequence>MAASFYSNAIHVDFDSVLAMDEPRMVSMFQALVASGLQGFLGCSAVVYEEALVEFFANGHVRDGLVVSSVDGVTVEISEELFAETFELHVDGLGDLSEMPKDVIFDARSIVSLSGEPISLSGRKNQMKFEFRLLCDIVAKAIYVKAGSFNAITVEKFSLMTAVVCRIKMNWAKFLFIFLKKMVRGPSKPKGLAQENHNVIHAQLSELVDYIHRGSADKKGESGSRGLQKPANTQKEGSAVTPSFEQIVQMAQRRIVQTVLDADANRESVAAERDRERRRKEAKSLKRRRKDYIFFSAVYLLIILVHILCAIFVG</sequence>
<evidence type="ECO:0000313" key="4">
    <source>
        <dbReference type="Proteomes" id="UP000250235"/>
    </source>
</evidence>
<feature type="region of interest" description="Disordered" evidence="1">
    <location>
        <begin position="216"/>
        <end position="240"/>
    </location>
</feature>
<dbReference type="Proteomes" id="UP000250235">
    <property type="component" value="Unassembled WGS sequence"/>
</dbReference>
<organism evidence="3 4">
    <name type="scientific">Dorcoceras hygrometricum</name>
    <dbReference type="NCBI Taxonomy" id="472368"/>
    <lineage>
        <taxon>Eukaryota</taxon>
        <taxon>Viridiplantae</taxon>
        <taxon>Streptophyta</taxon>
        <taxon>Embryophyta</taxon>
        <taxon>Tracheophyta</taxon>
        <taxon>Spermatophyta</taxon>
        <taxon>Magnoliopsida</taxon>
        <taxon>eudicotyledons</taxon>
        <taxon>Gunneridae</taxon>
        <taxon>Pentapetalae</taxon>
        <taxon>asterids</taxon>
        <taxon>lamiids</taxon>
        <taxon>Lamiales</taxon>
        <taxon>Gesneriaceae</taxon>
        <taxon>Didymocarpoideae</taxon>
        <taxon>Trichosporeae</taxon>
        <taxon>Loxocarpinae</taxon>
        <taxon>Dorcoceras</taxon>
    </lineage>
</organism>
<evidence type="ECO:0000256" key="2">
    <source>
        <dbReference type="SAM" id="Phobius"/>
    </source>
</evidence>
<keyword evidence="2" id="KW-0812">Transmembrane</keyword>
<keyword evidence="2" id="KW-0472">Membrane</keyword>
<evidence type="ECO:0000313" key="3">
    <source>
        <dbReference type="EMBL" id="KZV26262.1"/>
    </source>
</evidence>
<dbReference type="AlphaFoldDB" id="A0A2Z7B424"/>
<proteinExistence type="predicted"/>
<accession>A0A2Z7B424</accession>
<keyword evidence="2" id="KW-1133">Transmembrane helix</keyword>
<reference evidence="3 4" key="1">
    <citation type="journal article" date="2015" name="Proc. Natl. Acad. Sci. U.S.A.">
        <title>The resurrection genome of Boea hygrometrica: A blueprint for survival of dehydration.</title>
        <authorList>
            <person name="Xiao L."/>
            <person name="Yang G."/>
            <person name="Zhang L."/>
            <person name="Yang X."/>
            <person name="Zhao S."/>
            <person name="Ji Z."/>
            <person name="Zhou Q."/>
            <person name="Hu M."/>
            <person name="Wang Y."/>
            <person name="Chen M."/>
            <person name="Xu Y."/>
            <person name="Jin H."/>
            <person name="Xiao X."/>
            <person name="Hu G."/>
            <person name="Bao F."/>
            <person name="Hu Y."/>
            <person name="Wan P."/>
            <person name="Li L."/>
            <person name="Deng X."/>
            <person name="Kuang T."/>
            <person name="Xiang C."/>
            <person name="Zhu J.K."/>
            <person name="Oliver M.J."/>
            <person name="He Y."/>
        </authorList>
    </citation>
    <scope>NUCLEOTIDE SEQUENCE [LARGE SCALE GENOMIC DNA]</scope>
    <source>
        <strain evidence="4">cv. XS01</strain>
    </source>
</reference>
<feature type="transmembrane region" description="Helical" evidence="2">
    <location>
        <begin position="292"/>
        <end position="313"/>
    </location>
</feature>
<protein>
    <recommendedName>
        <fullName evidence="5">Dystroglycan-like</fullName>
    </recommendedName>
</protein>
<name>A0A2Z7B424_9LAMI</name>
<gene>
    <name evidence="3" type="ORF">F511_43035</name>
</gene>
<feature type="compositionally biased region" description="Polar residues" evidence="1">
    <location>
        <begin position="230"/>
        <end position="240"/>
    </location>
</feature>
<evidence type="ECO:0008006" key="5">
    <source>
        <dbReference type="Google" id="ProtNLM"/>
    </source>
</evidence>
<dbReference type="EMBL" id="KV011425">
    <property type="protein sequence ID" value="KZV26262.1"/>
    <property type="molecule type" value="Genomic_DNA"/>
</dbReference>